<reference evidence="3" key="1">
    <citation type="submission" date="2017-03" db="EMBL/GenBank/DDBJ databases">
        <title>Full genome sequence of a non-lethal Shewanella isolate that potentiates virulence of Vibio parahaemolyticus causing acute hepatopancreatic necrosis disease (AHPND) in shrimp.</title>
        <authorList>
            <person name="Prachumwat A."/>
            <person name="Sritunyalucksana K."/>
        </authorList>
    </citation>
    <scope>NUCLEOTIDE SEQUENCE [LARGE SCALE GENOMIC DNA]</scope>
    <source>
        <strain evidence="3">TH2012</strain>
    </source>
</reference>
<keyword evidence="1" id="KW-1133">Transmembrane helix</keyword>
<dbReference type="RefSeq" id="WP_126168789.1">
    <property type="nucleotide sequence ID" value="NZ_CP020373.1"/>
</dbReference>
<dbReference type="InterPro" id="IPR012902">
    <property type="entry name" value="N_methyl_site"/>
</dbReference>
<keyword evidence="1" id="KW-0812">Transmembrane</keyword>
<keyword evidence="1" id="KW-0472">Membrane</keyword>
<evidence type="ECO:0000313" key="3">
    <source>
        <dbReference type="Proteomes" id="UP000278437"/>
    </source>
</evidence>
<keyword evidence="3" id="KW-1185">Reference proteome</keyword>
<evidence type="ECO:0000256" key="1">
    <source>
        <dbReference type="SAM" id="Phobius"/>
    </source>
</evidence>
<protein>
    <submittedName>
        <fullName evidence="2">Type II secretion system protein G</fullName>
    </submittedName>
</protein>
<name>A0ABN5U0D5_9GAMM</name>
<dbReference type="PANTHER" id="PTHR30093">
    <property type="entry name" value="GENERAL SECRETION PATHWAY PROTEIN G"/>
    <property type="match status" value="1"/>
</dbReference>
<accession>A0ABN5U0D5</accession>
<dbReference type="Proteomes" id="UP000278437">
    <property type="component" value="Chromosome"/>
</dbReference>
<dbReference type="InterPro" id="IPR045584">
    <property type="entry name" value="Pilin-like"/>
</dbReference>
<dbReference type="EMBL" id="CP020373">
    <property type="protein sequence ID" value="AZQ12635.1"/>
    <property type="molecule type" value="Genomic_DNA"/>
</dbReference>
<dbReference type="PROSITE" id="PS00409">
    <property type="entry name" value="PROKAR_NTER_METHYL"/>
    <property type="match status" value="1"/>
</dbReference>
<dbReference type="SUPFAM" id="SSF54523">
    <property type="entry name" value="Pili subunits"/>
    <property type="match status" value="1"/>
</dbReference>
<sequence>MSLRQSQTGFTLIELVVVIIVLGILAVVVLPRFINLAPEAKSAALEAQYAAFEDAVRLYHSGYLTGGHSGAIDNLATFGDGTVDSTTNGWPYATEGTATHLFNACEQLWHGLTSTDLSIAYVVDADLPTTDADIAYTYASSPHTCIYRASYFIQRNEPTLIMEYQVDSGQVTVRRAHWQPQP</sequence>
<dbReference type="Pfam" id="PF07963">
    <property type="entry name" value="N_methyl"/>
    <property type="match status" value="1"/>
</dbReference>
<gene>
    <name evidence="2" type="primary">xcpT_3</name>
    <name evidence="2" type="ORF">STH12_03576</name>
</gene>
<dbReference type="Gene3D" id="3.30.700.10">
    <property type="entry name" value="Glycoprotein, Type 4 Pilin"/>
    <property type="match status" value="1"/>
</dbReference>
<organism evidence="2 3">
    <name type="scientific">Shewanella khirikhana</name>
    <dbReference type="NCBI Taxonomy" id="1965282"/>
    <lineage>
        <taxon>Bacteria</taxon>
        <taxon>Pseudomonadati</taxon>
        <taxon>Pseudomonadota</taxon>
        <taxon>Gammaproteobacteria</taxon>
        <taxon>Alteromonadales</taxon>
        <taxon>Shewanellaceae</taxon>
        <taxon>Shewanella</taxon>
    </lineage>
</organism>
<feature type="transmembrane region" description="Helical" evidence="1">
    <location>
        <begin position="12"/>
        <end position="34"/>
    </location>
</feature>
<evidence type="ECO:0000313" key="2">
    <source>
        <dbReference type="EMBL" id="AZQ12635.1"/>
    </source>
</evidence>
<dbReference type="NCBIfam" id="TIGR02532">
    <property type="entry name" value="IV_pilin_GFxxxE"/>
    <property type="match status" value="1"/>
</dbReference>
<dbReference type="PANTHER" id="PTHR30093:SF7">
    <property type="entry name" value="MSHA MAJOR PILIN SUBUNIT MSHA"/>
    <property type="match status" value="1"/>
</dbReference>
<proteinExistence type="predicted"/>